<dbReference type="SMART" id="SM00382">
    <property type="entry name" value="AAA"/>
    <property type="match status" value="1"/>
</dbReference>
<dbReference type="CDD" id="cd03230">
    <property type="entry name" value="ABC_DR_subfamily_A"/>
    <property type="match status" value="1"/>
</dbReference>
<evidence type="ECO:0000256" key="2">
    <source>
        <dbReference type="ARBA" id="ARBA00022692"/>
    </source>
</evidence>
<dbReference type="PANTHER" id="PTHR43038">
    <property type="entry name" value="ATP-BINDING CASSETTE, SUB-FAMILY H, MEMBER 1"/>
    <property type="match status" value="1"/>
</dbReference>
<evidence type="ECO:0000256" key="1">
    <source>
        <dbReference type="ARBA" id="ARBA00004141"/>
    </source>
</evidence>
<evidence type="ECO:0000256" key="5">
    <source>
        <dbReference type="ARBA" id="ARBA00022989"/>
    </source>
</evidence>
<feature type="non-terminal residue" evidence="9">
    <location>
        <position position="575"/>
    </location>
</feature>
<comment type="subcellular location">
    <subcellularLocation>
        <location evidence="1">Membrane</location>
        <topology evidence="1">Multi-pass membrane protein</topology>
    </subcellularLocation>
</comment>
<dbReference type="AlphaFoldDB" id="A0A7R9KDW6"/>
<evidence type="ECO:0000256" key="7">
    <source>
        <dbReference type="SAM" id="Phobius"/>
    </source>
</evidence>
<proteinExistence type="predicted"/>
<keyword evidence="4" id="KW-0067">ATP-binding</keyword>
<keyword evidence="10" id="KW-1185">Reference proteome</keyword>
<feature type="non-terminal residue" evidence="9">
    <location>
        <position position="1"/>
    </location>
</feature>
<dbReference type="Gene3D" id="3.40.50.300">
    <property type="entry name" value="P-loop containing nucleotide triphosphate hydrolases"/>
    <property type="match status" value="1"/>
</dbReference>
<dbReference type="Proteomes" id="UP000759131">
    <property type="component" value="Unassembled WGS sequence"/>
</dbReference>
<gene>
    <name evidence="9" type="ORF">OSB1V03_LOCUS824</name>
</gene>
<dbReference type="InterPro" id="IPR003439">
    <property type="entry name" value="ABC_transporter-like_ATP-bd"/>
</dbReference>
<evidence type="ECO:0000256" key="4">
    <source>
        <dbReference type="ARBA" id="ARBA00022840"/>
    </source>
</evidence>
<dbReference type="Pfam" id="PF00005">
    <property type="entry name" value="ABC_tran"/>
    <property type="match status" value="1"/>
</dbReference>
<feature type="transmembrane region" description="Helical" evidence="7">
    <location>
        <begin position="480"/>
        <end position="503"/>
    </location>
</feature>
<protein>
    <recommendedName>
        <fullName evidence="8">ABC transporter domain-containing protein</fullName>
    </recommendedName>
</protein>
<feature type="transmembrane region" description="Helical" evidence="7">
    <location>
        <begin position="450"/>
        <end position="468"/>
    </location>
</feature>
<dbReference type="PROSITE" id="PS00211">
    <property type="entry name" value="ABC_TRANSPORTER_1"/>
    <property type="match status" value="1"/>
</dbReference>
<keyword evidence="6 7" id="KW-0472">Membrane</keyword>
<name>A0A7R9KDW6_9ACAR</name>
<dbReference type="PANTHER" id="PTHR43038:SF3">
    <property type="entry name" value="ABC TRANSPORTER G FAMILY MEMBER 20 ISOFORM X1"/>
    <property type="match status" value="1"/>
</dbReference>
<dbReference type="OrthoDB" id="10255969at2759"/>
<feature type="domain" description="ABC transporter" evidence="8">
    <location>
        <begin position="4"/>
        <end position="224"/>
    </location>
</feature>
<evidence type="ECO:0000259" key="8">
    <source>
        <dbReference type="PROSITE" id="PS50893"/>
    </source>
</evidence>
<feature type="transmembrane region" description="Helical" evidence="7">
    <location>
        <begin position="292"/>
        <end position="312"/>
    </location>
</feature>
<dbReference type="SUPFAM" id="SSF52540">
    <property type="entry name" value="P-loop containing nucleoside triphosphate hydrolases"/>
    <property type="match status" value="1"/>
</dbReference>
<dbReference type="InterPro" id="IPR013525">
    <property type="entry name" value="ABC2_TM"/>
</dbReference>
<evidence type="ECO:0000313" key="10">
    <source>
        <dbReference type="Proteomes" id="UP000759131"/>
    </source>
</evidence>
<sequence length="575" mass="65326">ACKLNNEPVSQNGLQIPKGKIFALLGPNGTGKTTLIRVMLGELKLSSGTINVFGKKPGSKGSGIPGPGVGYMPQELALFDYFTIGEILKYYGMIYHMTREEIYKNICNLKELLHLPENSRLINQLSGGQQRRVSIAITMLHKPRLVILDEPTVGVDSLLRHRIWQYLENMCNKNGQTVIITTHYIEEARSAHNVAFMRSGAVLRQSNPQQLMDEYECPTLEDVFLQLCHSKENAITSRHEFKSKDNTEIDLNNNLSTESEAKIHYKNNAFIDWQRIKAMLIKQWIAIKRRPLFMCAYYALTVITMITLNMILAQDIKHIPVGVYNTDLIGDNQTSLSRLFIDSIDPKGMRLTHYPSIDSAVQSVTNGDNYLVFEFRDNFSDSFETRVTDIFDASDESVEESLIHLYVDLSRHILNKSNIIEQMSTLRVMEVFNGDLNSMMVTFMYVGPQMMLFVEFTMGMVLSAFIMINDKSSDIMNRVFVAGVTAYEYIGAHILINIIMGLIQVSVAMIVVFGISVMAVLFPMFFVSGIFWPLEAIPSMYRFIAYMSPVTYPMQSIRNIMVRGWTYTQPDSNII</sequence>
<evidence type="ECO:0000313" key="9">
    <source>
        <dbReference type="EMBL" id="CAD7620334.1"/>
    </source>
</evidence>
<dbReference type="InterPro" id="IPR027417">
    <property type="entry name" value="P-loop_NTPase"/>
</dbReference>
<dbReference type="EMBL" id="CAJPIZ010000206">
    <property type="protein sequence ID" value="CAG2100764.1"/>
    <property type="molecule type" value="Genomic_DNA"/>
</dbReference>
<dbReference type="EMBL" id="OC854781">
    <property type="protein sequence ID" value="CAD7620334.1"/>
    <property type="molecule type" value="Genomic_DNA"/>
</dbReference>
<dbReference type="Pfam" id="PF12698">
    <property type="entry name" value="ABC2_membrane_3"/>
    <property type="match status" value="1"/>
</dbReference>
<evidence type="ECO:0000256" key="3">
    <source>
        <dbReference type="ARBA" id="ARBA00022741"/>
    </source>
</evidence>
<accession>A0A7R9KDW6</accession>
<dbReference type="GO" id="GO:0016020">
    <property type="term" value="C:membrane"/>
    <property type="evidence" value="ECO:0007669"/>
    <property type="project" value="UniProtKB-SubCell"/>
</dbReference>
<dbReference type="InterPro" id="IPR003593">
    <property type="entry name" value="AAA+_ATPase"/>
</dbReference>
<dbReference type="GO" id="GO:0140359">
    <property type="term" value="F:ABC-type transporter activity"/>
    <property type="evidence" value="ECO:0007669"/>
    <property type="project" value="InterPro"/>
</dbReference>
<dbReference type="GO" id="GO:0016887">
    <property type="term" value="F:ATP hydrolysis activity"/>
    <property type="evidence" value="ECO:0007669"/>
    <property type="project" value="InterPro"/>
</dbReference>
<organism evidence="9">
    <name type="scientific">Medioppia subpectinata</name>
    <dbReference type="NCBI Taxonomy" id="1979941"/>
    <lineage>
        <taxon>Eukaryota</taxon>
        <taxon>Metazoa</taxon>
        <taxon>Ecdysozoa</taxon>
        <taxon>Arthropoda</taxon>
        <taxon>Chelicerata</taxon>
        <taxon>Arachnida</taxon>
        <taxon>Acari</taxon>
        <taxon>Acariformes</taxon>
        <taxon>Sarcoptiformes</taxon>
        <taxon>Oribatida</taxon>
        <taxon>Brachypylina</taxon>
        <taxon>Oppioidea</taxon>
        <taxon>Oppiidae</taxon>
        <taxon>Medioppia</taxon>
    </lineage>
</organism>
<reference evidence="9" key="1">
    <citation type="submission" date="2020-11" db="EMBL/GenBank/DDBJ databases">
        <authorList>
            <person name="Tran Van P."/>
        </authorList>
    </citation>
    <scope>NUCLEOTIDE SEQUENCE</scope>
</reference>
<dbReference type="PROSITE" id="PS50893">
    <property type="entry name" value="ABC_TRANSPORTER_2"/>
    <property type="match status" value="1"/>
</dbReference>
<feature type="transmembrane region" description="Helical" evidence="7">
    <location>
        <begin position="509"/>
        <end position="532"/>
    </location>
</feature>
<keyword evidence="5 7" id="KW-1133">Transmembrane helix</keyword>
<dbReference type="InterPro" id="IPR017871">
    <property type="entry name" value="ABC_transporter-like_CS"/>
</dbReference>
<evidence type="ECO:0000256" key="6">
    <source>
        <dbReference type="ARBA" id="ARBA00023136"/>
    </source>
</evidence>
<keyword evidence="3" id="KW-0547">Nucleotide-binding</keyword>
<keyword evidence="2 7" id="KW-0812">Transmembrane</keyword>
<dbReference type="GO" id="GO:0005524">
    <property type="term" value="F:ATP binding"/>
    <property type="evidence" value="ECO:0007669"/>
    <property type="project" value="UniProtKB-KW"/>
</dbReference>